<dbReference type="InterPro" id="IPR035699">
    <property type="entry name" value="AAA_6"/>
</dbReference>
<dbReference type="InterPro" id="IPR004273">
    <property type="entry name" value="Dynein_heavy_D6_P-loop"/>
</dbReference>
<dbReference type="InterPro" id="IPR024743">
    <property type="entry name" value="Dynein_HC_stalk"/>
</dbReference>
<keyword evidence="6" id="KW-0547">Nucleotide-binding</keyword>
<dbReference type="InterPro" id="IPR026983">
    <property type="entry name" value="DHC"/>
</dbReference>
<evidence type="ECO:0000259" key="15">
    <source>
        <dbReference type="SMART" id="SM00382"/>
    </source>
</evidence>
<dbReference type="Proteomes" id="UP000692954">
    <property type="component" value="Unassembled WGS sequence"/>
</dbReference>
<evidence type="ECO:0000256" key="12">
    <source>
        <dbReference type="ARBA" id="ARBA00023212"/>
    </source>
</evidence>
<feature type="coiled-coil region" evidence="14">
    <location>
        <begin position="2695"/>
        <end position="2722"/>
    </location>
</feature>
<sequence length="4072" mass="471623">MDSDNNKRFNFEQLSQGQLKGRLYKNINRYDPNERKYTQQLSAISLPSLVPKISKQRLEPTTQTHSALGVTIQNGRILLDRSGHQSIKNFKSDILIQDQLKKPKNLSPLGHRLLSDHGMSILEDVQNPNSTINDSIIGLFQQPEKRKETQILKKALRKPKKKQQQQSYLSPMDFIYLIRTDPEMADEFCYLNKRDHAYDYQIVEFEDRNSKEYMTISARGITYFQNDEATFLTIEEWQREAKLYQDLQKIDFFRKYKLWKNFFLWKRLMRKNILAKNQDLMISNMFSTDKQLRITLLEVRRICQQMAQDIRFLDTSTTVPQTHENFKQLQDKHLMSIMDIKFDTYEQQIKQIIVECCQKSLVNFKEIHRIPLHEDDNEERAPLLVGDESGKDMPYTTEATIRTHYKRLRKFVKYVDYIIIDAKLQMMQNSVEHIVKQIKEFNEQYKESSGVKRKGYYGKGQPQCWIIVEAVGKQEEVIFNPVREQLFRIFESVVNNSVIRITTRHREMLSMPELQQYIQDESNQQSEKVDVKAIINGSENFQILCGQMRKELEIAFDYLESYAEKLKPFMKWYVENTGVNIEKQFADKEVEEYRNAINQYKEQDQQFQDIEPTQEIGMIMFDNQKLKAKIKSSAMNCILELQKFIPEYMYKKAVLFTQKTAQLYQTIAISPVTVEQFVNYMEAVNIINNQFEDLSNISQEVTAMALLMDELRIKIQDKHKQKFAECNQQVSQLRKKVDDAMANYDQNLNKFRKDMERMIPQVDSTVKDLNERLSEQPLSSLAADLSDMVTFVKGIRKQVDELKIHAKKLNDYQIALNMEYTPFEKLETFNNEFSLLEKLWCGRNEWISNYSVWLKQHYTDINLDDMNNLMEKLQKAANLCAKELDKNEVARVFKSDIEGFRGVYQVLQALKDPAISEKQWNQIRSLILENQQLFKDPILEPFTPVNDPKYNVQWITQVGLDQVKDKLSEIALRAAKEIELVKMLEQVESIWRVAVITVQPYRESKDVFILGNNEDLISKIDDTLLTVNNILASRFVEGIRSDVEKQQALLRYFQELFDEWMLHQRNWLYLEPILNSPYSAKNLAKESKIFQQADTQWKKLMRNARDSSIARRWADDYQNRLYFNQLRQNNNNFDVIQKALDEFLEKKRDVFQRFYFLSNDELLEILSNAKNIQAIQPYLRKCFENLVKIQFDQQENAIGMISAEGEIAVLKGYSARGEVEDWLKALEDKMKSSLSGVMRQSLIKYQLEDTQRKDWVFEFPLQIIITIDSIFWTKITEENYLQADAEGDLDDWYDANVAMLDELTQLIRGNLTELQRRTLVALVTQDVHFRDIVDNMRNESVEGIMDFKWQQQLRFYHDEESVHAKQVNAKLMYGYEFLGSTTRLVITPLTDRCWMTITGALGIKLGAAPQGPAGTGKTESCKDLAKALGRYCIVFNCSDQITAKMMEKLFAGLAYCGAWVCLDEFNRIYIEVLSVIAQQVQTIREALLEYKMNFYFFGKNVQLNPDLGIFITMNPGYAGRTELPDNLKVLFRPVAMMVPDYRLIAEIMLFAEGFSNAKDLSRKMVKLYQLSSEQLSQQDHYDFGMRAVKSVLVMAGSLKRAEPNINEDIVLIRAMRESNLPKFLSHDIPLFNAIVSDLFPGMQIPNVQNKELETAIKNVIDLNKLQQQDTFIEKIIQFHETMKVRFGVMLVGVTMGGKSQVQNVLRESYIKLFEQYSLKGIKNHATYQNVEHQILNPKAISMEELYGQFDMMTQQWTDGLASNIMRGYASSETLEKKWVVFDGPVDALWIENMNTVLDDSMTLCLSNGERIKLKTQMRMIFEVLDLAVASPATVSRCGMVYLDDKVLGYEPIVVTEAMTLIDILSRDIIDHLLIQIKVSFNKSITQIIKQCKQLIPVQETQMAVGLIKILRMVIQFYNQQLNCNLRDEISKKHIEKIYVWVFAWSVGATLISDDYAKFERIVADTFAVEVLPRGSLFACLVRITKTDGLVDITYTQWNDIIPQFEYVKGMSYFDMVVQTKETVAHGWFLEQAVNTNCPIFITGVTGTGKTIMVNSTVEKLRDDGLIALMQITFSAKTASFTTQLSIEQKLQTQRKKGRTILMPPPGKKFVVFVDDVNMPALEQYGAQPPIELLRQFIDYKGVYDRKTFNWKDVDNTILICACGPPGGGRSPITVRFSRHFALLSVPNSSDETLSWIFSTILKAFLKNNHFKSEIVDLSENYSVVNATLQMYSEIQKALLPTPEKSHYVFNLRDVSKIFQGILQAKPMIYQKSEQIVRLWAHETCRVLMDRLINQQDQDWFKENLVKNIFLFFKIEYKVNELFDSSPPLIFADFQKRAELSDRIYEEVRDYNQLIKVINEYMMEYTKMNLVLFKDAIEHLTRISRVLRQQRGHYMLVGVGGSGKKSLTQLGAVLAGCKLDTIESKKNYGKKEFKEDLFRMMCAVGIDNKLIAFSFSDTQILQEGFLEDVNNLLNSGEVPNMLTKDDLEIINQGLQAEAREFKINDIYPYFVQKIRSNLHIVLGLSPIGGQLRVRLRMFPSLVNCCTIEWLHKWPQEALMSVAEMFLETLEFDGLTKDMRQNLYQMCVHVHQSVERKCDEFYAALKRNVYVTPKSYLDLIESYKTLLMMKKEELQTNKLKLSSGLHKLHEANSIISDLKVKLTEMQPILKQKTIDQELLLQKLQVDSTEANRVKQLVSEEERQVNEQASRIKETKAEADKILNEAIPTLNAATEALNTLNRNDISEIKSNNNPQPIVRFTLECVAILFEEKLDWDSIKKLLADPNFLSKMKGLDVGRIKPVTQNKIKAKIASNPEFIPNLVQKVSVAAKSICEWVRAVSEFTDVNNDVEKKKSQVEAMNLQLDKANKVLVQKQSELAQVVRKVTELEIQFNQNKQEKDRLDQDIQTTEQRLVRAEELTVGLADEQERWKIKVESLTEEIQLLLGNVFLGGSTVAYMGPFTGTFRNQLIQNWMEKATELTIPLSEKYNFEAVLGDALEIQQWSANGLPNDTVSKSNGIIQKFSRSYPMFIDPQLQANTWIKNSYRDHNLKVLKITQEGLIKHIENAVQTGIPLLLEDVQEQLDNFLEPLLLKQFNIINRRKMIKIGDREVEFDPNFKLFFSTKLANPQFLPEIFIRVTVINFTVTEQGLEEQLLGDVVQIEKPEMEEEKKDLIKRISNGNMNLRKNEEKILNLLANSKGMILDNVDLIENLKISKQDAIQVKESLVTQEQKSAEIEAARQQYLPVATRGSLLYFVIADFTLVDPMYQFSLNYFKKLYQNVIRNSEKNDDIKIRISTLIEGITETIYSNVCRGLFNQHKRIFSFLMTVKIQLNAKQISFAEWNLFVRGASLSIQPPAMPNTVKLTPKIWNELYQLTTVHQNFIQIYNQTLTNFKETEQLIQSDNPWSLMNEQLTPFQKLMIVKVLREEESLYAMTYYVDAILGKKYTSNNQASIEDIFNDTDHKTPFIFILSQGADPLSSLMRLASQKKISSEKLRIISLGQGQGIIAEKAIESGVKSGDWVILQNCHLGKSFMPTLEKRLEWFEDPELQSQFNTGFRLMLTSMPCDYFPVSVLQNSIKLTTEPPKGLKSNMFKSYTDLSSEQVENCDKKEPWKKLLYSLAFFHAIVQERRKFGPLGWNIRYEFNDSDLETSYTLLKNFLDLPQDIPWDAIVYVIGEITYGGRVTDDWDRRCLLTILSKFINEDALNDGYSFSDSGVYKQSPETNIEGYRNLINKFPDFEKPEVFGMNENANITFKLTESKMALSTILNIQPRESAQTSDSDKKAKTPDENVLELCDILVQKLPFLIKEQEKKKKQNVPQHNQSEIDSLKVCLNQEVQRFNKLLSVIGNSIKNLQAAIKGEVVMSAELDKMYSSLLNNQVPQIWANKAYPSLKPLASFYDDMIKRVNFFRDWFNLEFGYPKGYWISAFFFPQGFLTSVLQTFARKNQIAIDILGFSFKFFNYIDSEMITSTPDNGAYIYGLYVEGCRFDINKGILEDQLPGQTIFQAPVIHFIPTQDYKPNPSEYSMPLYKTSLRAGVLSTTGHSTNFIRAIECPTKKNPDYWILNGAAFTTQLND</sequence>
<comment type="caution">
    <text evidence="16">The sequence shown here is derived from an EMBL/GenBank/DDBJ whole genome shotgun (WGS) entry which is preliminary data.</text>
</comment>
<comment type="similarity">
    <text evidence="2">Belongs to the dynein heavy chain family.</text>
</comment>
<keyword evidence="7" id="KW-0067">ATP-binding</keyword>
<reference evidence="16" key="1">
    <citation type="submission" date="2021-01" db="EMBL/GenBank/DDBJ databases">
        <authorList>
            <consortium name="Genoscope - CEA"/>
            <person name="William W."/>
        </authorList>
    </citation>
    <scope>NUCLEOTIDE SEQUENCE</scope>
</reference>
<organism evidence="16 17">
    <name type="scientific">Paramecium sonneborni</name>
    <dbReference type="NCBI Taxonomy" id="65129"/>
    <lineage>
        <taxon>Eukaryota</taxon>
        <taxon>Sar</taxon>
        <taxon>Alveolata</taxon>
        <taxon>Ciliophora</taxon>
        <taxon>Intramacronucleata</taxon>
        <taxon>Oligohymenophorea</taxon>
        <taxon>Peniculida</taxon>
        <taxon>Parameciidae</taxon>
        <taxon>Paramecium</taxon>
    </lineage>
</organism>
<evidence type="ECO:0000256" key="9">
    <source>
        <dbReference type="ARBA" id="ARBA00023054"/>
    </source>
</evidence>
<dbReference type="PANTHER" id="PTHR22878">
    <property type="entry name" value="DYNEIN HEAVY CHAIN 6, AXONEMAL-LIKE-RELATED"/>
    <property type="match status" value="1"/>
</dbReference>
<dbReference type="InterPro" id="IPR024317">
    <property type="entry name" value="Dynein_heavy_chain_D4_dom"/>
</dbReference>
<dbReference type="FunFam" id="1.10.8.720:FF:000001">
    <property type="entry name" value="dynein heavy chain 7, axonemal"/>
    <property type="match status" value="1"/>
</dbReference>
<evidence type="ECO:0000256" key="13">
    <source>
        <dbReference type="ARBA" id="ARBA00023273"/>
    </source>
</evidence>
<dbReference type="EMBL" id="CAJJDN010000001">
    <property type="protein sequence ID" value="CAD8046123.1"/>
    <property type="molecule type" value="Genomic_DNA"/>
</dbReference>
<evidence type="ECO:0000256" key="2">
    <source>
        <dbReference type="ARBA" id="ARBA00008887"/>
    </source>
</evidence>
<dbReference type="FunFam" id="3.40.50.300:FF:002141">
    <property type="entry name" value="Dynein heavy chain"/>
    <property type="match status" value="1"/>
</dbReference>
<dbReference type="GO" id="GO:0005930">
    <property type="term" value="C:axoneme"/>
    <property type="evidence" value="ECO:0007669"/>
    <property type="project" value="UniProtKB-SubCell"/>
</dbReference>
<dbReference type="FunFam" id="1.20.920.20:FF:000001">
    <property type="entry name" value="dynein heavy chain 2, axonemal"/>
    <property type="match status" value="1"/>
</dbReference>
<name>A0A8S1JU20_9CILI</name>
<proteinExistence type="inferred from homology"/>
<dbReference type="Pfam" id="PF12774">
    <property type="entry name" value="AAA_6"/>
    <property type="match status" value="1"/>
</dbReference>
<dbReference type="InterPro" id="IPR003593">
    <property type="entry name" value="AAA+_ATPase"/>
</dbReference>
<feature type="coiled-coil region" evidence="14">
    <location>
        <begin position="583"/>
        <end position="610"/>
    </location>
</feature>
<dbReference type="FunFam" id="1.10.8.1220:FF:000001">
    <property type="entry name" value="Dynein axonemal heavy chain 5"/>
    <property type="match status" value="1"/>
</dbReference>
<protein>
    <recommendedName>
        <fullName evidence="15">AAA+ ATPase domain-containing protein</fullName>
    </recommendedName>
</protein>
<evidence type="ECO:0000256" key="7">
    <source>
        <dbReference type="ARBA" id="ARBA00022840"/>
    </source>
</evidence>
<dbReference type="GO" id="GO:0005874">
    <property type="term" value="C:microtubule"/>
    <property type="evidence" value="ECO:0007669"/>
    <property type="project" value="UniProtKB-KW"/>
</dbReference>
<dbReference type="GO" id="GO:0008569">
    <property type="term" value="F:minus-end-directed microtubule motor activity"/>
    <property type="evidence" value="ECO:0007669"/>
    <property type="project" value="InterPro"/>
</dbReference>
<dbReference type="FunFam" id="3.20.180.20:FF:000001">
    <property type="entry name" value="Dynein axonemal heavy chain 5"/>
    <property type="match status" value="1"/>
</dbReference>
<evidence type="ECO:0000256" key="14">
    <source>
        <dbReference type="SAM" id="Coils"/>
    </source>
</evidence>
<dbReference type="Pfam" id="PF12775">
    <property type="entry name" value="AAA_7"/>
    <property type="match status" value="1"/>
</dbReference>
<dbReference type="GO" id="GO:0030286">
    <property type="term" value="C:dynein complex"/>
    <property type="evidence" value="ECO:0007669"/>
    <property type="project" value="UniProtKB-KW"/>
</dbReference>
<dbReference type="InterPro" id="IPR041466">
    <property type="entry name" value="Dynein_AAA5_ext"/>
</dbReference>
<keyword evidence="10" id="KW-0969">Cilium</keyword>
<evidence type="ECO:0000256" key="4">
    <source>
        <dbReference type="ARBA" id="ARBA00022701"/>
    </source>
</evidence>
<keyword evidence="9 14" id="KW-0175">Coiled coil</keyword>
<evidence type="ECO:0000313" key="17">
    <source>
        <dbReference type="Proteomes" id="UP000692954"/>
    </source>
</evidence>
<keyword evidence="13" id="KW-0966">Cell projection</keyword>
<feature type="domain" description="AAA+ ATPase" evidence="15">
    <location>
        <begin position="2035"/>
        <end position="2186"/>
    </location>
</feature>
<dbReference type="GO" id="GO:0045505">
    <property type="term" value="F:dynein intermediate chain binding"/>
    <property type="evidence" value="ECO:0007669"/>
    <property type="project" value="InterPro"/>
</dbReference>
<dbReference type="InterPro" id="IPR013602">
    <property type="entry name" value="Dynein_heavy_linker"/>
</dbReference>
<feature type="coiled-coil region" evidence="14">
    <location>
        <begin position="2846"/>
        <end position="2915"/>
    </location>
</feature>
<comment type="subcellular location">
    <subcellularLocation>
        <location evidence="1">Cytoplasm</location>
        <location evidence="1">Cytoskeleton</location>
        <location evidence="1">Cilium axoneme</location>
    </subcellularLocation>
</comment>
<keyword evidence="3" id="KW-0963">Cytoplasm</keyword>
<dbReference type="Pfam" id="PF17852">
    <property type="entry name" value="Dynein_AAA_lid"/>
    <property type="match status" value="1"/>
</dbReference>
<evidence type="ECO:0000256" key="1">
    <source>
        <dbReference type="ARBA" id="ARBA00004430"/>
    </source>
</evidence>
<evidence type="ECO:0000256" key="11">
    <source>
        <dbReference type="ARBA" id="ARBA00023175"/>
    </source>
</evidence>
<dbReference type="Pfam" id="PF17857">
    <property type="entry name" value="AAA_lid_1"/>
    <property type="match status" value="1"/>
</dbReference>
<dbReference type="FunFam" id="3.40.50.300:FF:000362">
    <property type="entry name" value="Dynein, axonemal, heavy chain 6"/>
    <property type="match status" value="1"/>
</dbReference>
<evidence type="ECO:0000256" key="8">
    <source>
        <dbReference type="ARBA" id="ARBA00023017"/>
    </source>
</evidence>
<keyword evidence="11" id="KW-0505">Motor protein</keyword>
<evidence type="ECO:0000256" key="5">
    <source>
        <dbReference type="ARBA" id="ARBA00022737"/>
    </source>
</evidence>
<evidence type="ECO:0000256" key="6">
    <source>
        <dbReference type="ARBA" id="ARBA00022741"/>
    </source>
</evidence>
<dbReference type="FunFam" id="1.20.58.1120:FF:000001">
    <property type="entry name" value="dynein heavy chain 2, axonemal"/>
    <property type="match status" value="1"/>
</dbReference>
<keyword evidence="8" id="KW-0243">Dynein</keyword>
<dbReference type="InterPro" id="IPR041228">
    <property type="entry name" value="Dynein_C"/>
</dbReference>
<dbReference type="Pfam" id="PF12780">
    <property type="entry name" value="AAA_8"/>
    <property type="match status" value="1"/>
</dbReference>
<dbReference type="GO" id="GO:0005524">
    <property type="term" value="F:ATP binding"/>
    <property type="evidence" value="ECO:0007669"/>
    <property type="project" value="UniProtKB-KW"/>
</dbReference>
<dbReference type="GO" id="GO:0051959">
    <property type="term" value="F:dynein light intermediate chain binding"/>
    <property type="evidence" value="ECO:0007669"/>
    <property type="project" value="InterPro"/>
</dbReference>
<dbReference type="Pfam" id="PF08393">
    <property type="entry name" value="DHC_N2"/>
    <property type="match status" value="1"/>
</dbReference>
<dbReference type="PANTHER" id="PTHR22878:SF68">
    <property type="entry name" value="DYNEIN HEAVY CHAIN 6, AXONEMAL-LIKE"/>
    <property type="match status" value="1"/>
</dbReference>
<dbReference type="FunFam" id="3.10.490.20:FF:000005">
    <property type="entry name" value="Dynein axonemal heavy chain 6"/>
    <property type="match status" value="1"/>
</dbReference>
<dbReference type="FunFam" id="3.40.50.300:FF:000049">
    <property type="entry name" value="Dynein, axonemal, heavy chain 5"/>
    <property type="match status" value="1"/>
</dbReference>
<keyword evidence="12" id="KW-0206">Cytoskeleton</keyword>
<accession>A0A8S1JU20</accession>
<dbReference type="Pfam" id="PF18199">
    <property type="entry name" value="Dynein_C"/>
    <property type="match status" value="1"/>
</dbReference>
<evidence type="ECO:0000256" key="3">
    <source>
        <dbReference type="ARBA" id="ARBA00022490"/>
    </source>
</evidence>
<feature type="coiled-coil region" evidence="14">
    <location>
        <begin position="716"/>
        <end position="750"/>
    </location>
</feature>
<dbReference type="Pfam" id="PF03028">
    <property type="entry name" value="Dynein_heavy"/>
    <property type="match status" value="1"/>
</dbReference>
<dbReference type="InterPro" id="IPR041658">
    <property type="entry name" value="AAA_lid_11"/>
</dbReference>
<dbReference type="FunFam" id="1.10.8.710:FF:000004">
    <property type="entry name" value="Dynein axonemal heavy chain 6"/>
    <property type="match status" value="1"/>
</dbReference>
<keyword evidence="5" id="KW-0677">Repeat</keyword>
<dbReference type="OrthoDB" id="447173at2759"/>
<dbReference type="SMART" id="SM00382">
    <property type="entry name" value="AAA"/>
    <property type="match status" value="2"/>
</dbReference>
<keyword evidence="4" id="KW-0493">Microtubule</keyword>
<evidence type="ECO:0000313" key="16">
    <source>
        <dbReference type="EMBL" id="CAD8046123.1"/>
    </source>
</evidence>
<dbReference type="Pfam" id="PF12777">
    <property type="entry name" value="MT"/>
    <property type="match status" value="1"/>
</dbReference>
<evidence type="ECO:0000256" key="10">
    <source>
        <dbReference type="ARBA" id="ARBA00023069"/>
    </source>
</evidence>
<dbReference type="FunFam" id="1.20.920.30:FF:000005">
    <property type="entry name" value="Dynein, axonemal, heavy chain 2"/>
    <property type="match status" value="1"/>
</dbReference>
<keyword evidence="17" id="KW-1185">Reference proteome</keyword>
<feature type="domain" description="AAA+ ATPase" evidence="15">
    <location>
        <begin position="1403"/>
        <end position="1549"/>
    </location>
</feature>
<dbReference type="Pfam" id="PF18198">
    <property type="entry name" value="AAA_lid_11"/>
    <property type="match status" value="1"/>
</dbReference>
<dbReference type="InterPro" id="IPR035706">
    <property type="entry name" value="AAA_9"/>
</dbReference>
<gene>
    <name evidence="16" type="ORF">PSON_ATCC_30995.1.T0010453</name>
</gene>
<dbReference type="Pfam" id="PF12781">
    <property type="entry name" value="AAA_9"/>
    <property type="match status" value="1"/>
</dbReference>
<dbReference type="InterPro" id="IPR041589">
    <property type="entry name" value="DNAH3_AAA_lid_1"/>
</dbReference>
<dbReference type="GO" id="GO:0007018">
    <property type="term" value="P:microtubule-based movement"/>
    <property type="evidence" value="ECO:0007669"/>
    <property type="project" value="InterPro"/>
</dbReference>
<dbReference type="FunFam" id="3.40.50.300:FF:000063">
    <property type="entry name" value="dynein heavy chain 6, axonemal"/>
    <property type="match status" value="1"/>
</dbReference>